<evidence type="ECO:0000313" key="1">
    <source>
        <dbReference type="EMBL" id="XCI78196.1"/>
    </source>
</evidence>
<accession>A0AAU8I0E3</accession>
<proteinExistence type="predicted"/>
<dbReference type="EMBL" id="PP895363">
    <property type="protein sequence ID" value="XCI78196.1"/>
    <property type="molecule type" value="Genomic_DNA"/>
</dbReference>
<protein>
    <submittedName>
        <fullName evidence="1">Uncharacterized protein</fullName>
    </submittedName>
</protein>
<organism evidence="1">
    <name type="scientific">Klebsiella phage FKP3</name>
    <dbReference type="NCBI Taxonomy" id="3231233"/>
    <lineage>
        <taxon>Viruses</taxon>
        <taxon>Duplodnaviria</taxon>
        <taxon>Heunggongvirae</taxon>
        <taxon>Uroviricota</taxon>
        <taxon>Caudoviricetes</taxon>
        <taxon>Stephanstirmvirinae</taxon>
        <taxon>Justusliebigvirus</taxon>
    </lineage>
</organism>
<name>A0AAU8I0E3_9CAUD</name>
<reference evidence="1" key="1">
    <citation type="submission" date="2024-06" db="EMBL/GenBank/DDBJ databases">
        <title>High activity and specificity of bacteriophage cocktails against carbapenem-resistant Klebsiella pneumoniae belonging to high-risk clones CG258 and ST307.</title>
        <authorList>
            <person name="Jimenez Quiceno J."/>
            <person name="Salazar Ospina L."/>
            <person name="Tellez Carrasquilla S."/>
        </authorList>
    </citation>
    <scope>NUCLEOTIDE SEQUENCE</scope>
</reference>
<sequence length="74" mass="8560">MLEINEGCMAFLVDNPFPFSVGVHVGEKMQDGLWHCVLISKIHHYQEVYLHTDQIARISDYDDLVIELYTKGVH</sequence>